<dbReference type="Proteomes" id="UP000887579">
    <property type="component" value="Unplaced"/>
</dbReference>
<sequence length="228" mass="25862">MQLFTICIFTFALAICYVKANEHPPHHASTSIAPDVSDRKKREEGPPHPTPRERRSIREKRQLPPNEPVTMHTPSPSRRKRNSETTTHMVHPVMEQADEMAEAIEESESAGVKKRDTEESVNASNDVEQEEEDATTMTTEITAVEKKEGDEEVEVIAASEDNVQGQIPRAKRVSHAGSSHKNRPSAVNRLQSNSNVGGNEEEEEQKDHEPEHEDVHHHDYEFDHIHTY</sequence>
<evidence type="ECO:0000313" key="1">
    <source>
        <dbReference type="Proteomes" id="UP000887579"/>
    </source>
</evidence>
<evidence type="ECO:0000313" key="2">
    <source>
        <dbReference type="WBParaSite" id="ES5_v2.g8281.t1"/>
    </source>
</evidence>
<dbReference type="WBParaSite" id="ES5_v2.g8281.t1">
    <property type="protein sequence ID" value="ES5_v2.g8281.t1"/>
    <property type="gene ID" value="ES5_v2.g8281"/>
</dbReference>
<protein>
    <submittedName>
        <fullName evidence="2">Uncharacterized protein</fullName>
    </submittedName>
</protein>
<proteinExistence type="predicted"/>
<accession>A0AC34GUJ4</accession>
<reference evidence="2" key="1">
    <citation type="submission" date="2022-11" db="UniProtKB">
        <authorList>
            <consortium name="WormBaseParasite"/>
        </authorList>
    </citation>
    <scope>IDENTIFICATION</scope>
</reference>
<organism evidence="1 2">
    <name type="scientific">Panagrolaimus sp. ES5</name>
    <dbReference type="NCBI Taxonomy" id="591445"/>
    <lineage>
        <taxon>Eukaryota</taxon>
        <taxon>Metazoa</taxon>
        <taxon>Ecdysozoa</taxon>
        <taxon>Nematoda</taxon>
        <taxon>Chromadorea</taxon>
        <taxon>Rhabditida</taxon>
        <taxon>Tylenchina</taxon>
        <taxon>Panagrolaimomorpha</taxon>
        <taxon>Panagrolaimoidea</taxon>
        <taxon>Panagrolaimidae</taxon>
        <taxon>Panagrolaimus</taxon>
    </lineage>
</organism>
<name>A0AC34GUJ4_9BILA</name>